<evidence type="ECO:0000313" key="5">
    <source>
        <dbReference type="EMBL" id="PKU35670.1"/>
    </source>
</evidence>
<reference evidence="6" key="1">
    <citation type="submission" date="2017-11" db="EMBL/GenBank/DDBJ databases">
        <authorList>
            <person name="Lima N.C."/>
            <person name="Parody-Merino A.M."/>
            <person name="Battley P.F."/>
            <person name="Fidler A.E."/>
            <person name="Prosdocimi F."/>
        </authorList>
    </citation>
    <scope>NUCLEOTIDE SEQUENCE [LARGE SCALE GENOMIC DNA]</scope>
</reference>
<keyword evidence="6" id="KW-1185">Reference proteome</keyword>
<feature type="region of interest" description="Disordered" evidence="3">
    <location>
        <begin position="274"/>
        <end position="294"/>
    </location>
</feature>
<dbReference type="SUPFAM" id="SSF46785">
    <property type="entry name" value="Winged helix' DNA-binding domain"/>
    <property type="match status" value="1"/>
</dbReference>
<dbReference type="AlphaFoldDB" id="A0A2I0TPG3"/>
<dbReference type="InterPro" id="IPR045180">
    <property type="entry name" value="La_dom_prot"/>
</dbReference>
<dbReference type="Proteomes" id="UP000233556">
    <property type="component" value="Unassembled WGS sequence"/>
</dbReference>
<dbReference type="Gene3D" id="1.10.10.10">
    <property type="entry name" value="Winged helix-like DNA-binding domain superfamily/Winged helix DNA-binding domain"/>
    <property type="match status" value="1"/>
</dbReference>
<dbReference type="SMART" id="SM00715">
    <property type="entry name" value="LA"/>
    <property type="match status" value="1"/>
</dbReference>
<dbReference type="GO" id="GO:0005829">
    <property type="term" value="C:cytosol"/>
    <property type="evidence" value="ECO:0007669"/>
    <property type="project" value="TreeGrafter"/>
</dbReference>
<dbReference type="GO" id="GO:0010494">
    <property type="term" value="C:cytoplasmic stress granule"/>
    <property type="evidence" value="ECO:0007669"/>
    <property type="project" value="TreeGrafter"/>
</dbReference>
<name>A0A2I0TPG3_LIMLA</name>
<dbReference type="GO" id="GO:0045727">
    <property type="term" value="P:positive regulation of translation"/>
    <property type="evidence" value="ECO:0007669"/>
    <property type="project" value="TreeGrafter"/>
</dbReference>
<reference evidence="6" key="2">
    <citation type="submission" date="2017-12" db="EMBL/GenBank/DDBJ databases">
        <title>Genome sequence of the Bar-tailed Godwit (Limosa lapponica baueri).</title>
        <authorList>
            <person name="Lima N.C.B."/>
            <person name="Parody-Merino A.M."/>
            <person name="Battley P.F."/>
            <person name="Fidler A.E."/>
            <person name="Prosdocimi F."/>
        </authorList>
    </citation>
    <scope>NUCLEOTIDE SEQUENCE [LARGE SCALE GENOMIC DNA]</scope>
</reference>
<evidence type="ECO:0000256" key="2">
    <source>
        <dbReference type="PROSITE-ProRule" id="PRU00332"/>
    </source>
</evidence>
<dbReference type="InterPro" id="IPR036388">
    <property type="entry name" value="WH-like_DNA-bd_sf"/>
</dbReference>
<evidence type="ECO:0000313" key="6">
    <source>
        <dbReference type="Proteomes" id="UP000233556"/>
    </source>
</evidence>
<dbReference type="Pfam" id="PF05383">
    <property type="entry name" value="La"/>
    <property type="match status" value="1"/>
</dbReference>
<dbReference type="InterPro" id="IPR036390">
    <property type="entry name" value="WH_DNA-bd_sf"/>
</dbReference>
<gene>
    <name evidence="5" type="ORF">llap_14024</name>
</gene>
<evidence type="ECO:0000259" key="4">
    <source>
        <dbReference type="PROSITE" id="PS50961"/>
    </source>
</evidence>
<dbReference type="EMBL" id="KZ508114">
    <property type="protein sequence ID" value="PKU35670.1"/>
    <property type="molecule type" value="Genomic_DNA"/>
</dbReference>
<dbReference type="PROSITE" id="PS50961">
    <property type="entry name" value="HTH_LA"/>
    <property type="match status" value="1"/>
</dbReference>
<feature type="compositionally biased region" description="Basic and acidic residues" evidence="3">
    <location>
        <begin position="108"/>
        <end position="121"/>
    </location>
</feature>
<accession>A0A2I0TPG3</accession>
<feature type="region of interest" description="Disordered" evidence="3">
    <location>
        <begin position="1"/>
        <end position="128"/>
    </location>
</feature>
<evidence type="ECO:0000256" key="3">
    <source>
        <dbReference type="SAM" id="MobiDB-lite"/>
    </source>
</evidence>
<sequence length="294" mass="33185">MSAAQVSAVPAELRAAEGGGPAAGDFGDITNWPTPSEIANNECKAVSHSKKPTNRREKEEKSDQKSNNGIKDNSEAKPDGPGDNISEDEAQTNNQRKKGNKQKWVPLHLDDVRSDSQERPGSRTSSRFLLETNKLIPHNNRRNETRMNFEYSAGYQELYGEGTDQVFQPEFNASVMYYYGDGTGVQMYSVDEALLKEYIKHQIEYYFSTENLERDFFLRRKMDQQGFLPVSLIASFRRMQALTTNAALILEQEIENFKKLNLISKEEFDNLAPELIADPTQEAPPGPPGLRKGR</sequence>
<feature type="compositionally biased region" description="Basic and acidic residues" evidence="3">
    <location>
        <begin position="54"/>
        <end position="64"/>
    </location>
</feature>
<feature type="domain" description="HTH La-type RNA-binding" evidence="4">
    <location>
        <begin position="189"/>
        <end position="282"/>
    </location>
</feature>
<dbReference type="PANTHER" id="PTHR22792">
    <property type="entry name" value="LUPUS LA PROTEIN-RELATED"/>
    <property type="match status" value="1"/>
</dbReference>
<dbReference type="PANTHER" id="PTHR22792:SF50">
    <property type="entry name" value="LA-RELATED PROTEIN 1B"/>
    <property type="match status" value="1"/>
</dbReference>
<dbReference type="OrthoDB" id="340227at2759"/>
<organism evidence="5 6">
    <name type="scientific">Limosa lapponica baueri</name>
    <dbReference type="NCBI Taxonomy" id="1758121"/>
    <lineage>
        <taxon>Eukaryota</taxon>
        <taxon>Metazoa</taxon>
        <taxon>Chordata</taxon>
        <taxon>Craniata</taxon>
        <taxon>Vertebrata</taxon>
        <taxon>Euteleostomi</taxon>
        <taxon>Archelosauria</taxon>
        <taxon>Archosauria</taxon>
        <taxon>Dinosauria</taxon>
        <taxon>Saurischia</taxon>
        <taxon>Theropoda</taxon>
        <taxon>Coelurosauria</taxon>
        <taxon>Aves</taxon>
        <taxon>Neognathae</taxon>
        <taxon>Neoaves</taxon>
        <taxon>Charadriiformes</taxon>
        <taxon>Scolopacidae</taxon>
        <taxon>Limosa</taxon>
    </lineage>
</organism>
<protein>
    <submittedName>
        <fullName evidence="5">La-related protein 1b</fullName>
    </submittedName>
</protein>
<proteinExistence type="predicted"/>
<keyword evidence="1 2" id="KW-0694">RNA-binding</keyword>
<evidence type="ECO:0000256" key="1">
    <source>
        <dbReference type="ARBA" id="ARBA00022884"/>
    </source>
</evidence>
<dbReference type="InterPro" id="IPR006630">
    <property type="entry name" value="La_HTH"/>
</dbReference>
<dbReference type="GO" id="GO:0003723">
    <property type="term" value="F:RNA binding"/>
    <property type="evidence" value="ECO:0007669"/>
    <property type="project" value="UniProtKB-UniRule"/>
</dbReference>